<keyword evidence="3" id="KW-1185">Reference proteome</keyword>
<evidence type="ECO:0000256" key="1">
    <source>
        <dbReference type="SAM" id="MobiDB-lite"/>
    </source>
</evidence>
<gene>
    <name evidence="2" type="ORF">HannXRQ_Chr15g0493371</name>
</gene>
<sequence length="53" mass="6475">MRRRGEEDSLPENWSEERYLVEGEEGARRTARRRGRSPENWLEEEERRRGEEG</sequence>
<dbReference type="InParanoid" id="A0A251SDN1"/>
<proteinExistence type="predicted"/>
<accession>A0A251SDN1</accession>
<protein>
    <submittedName>
        <fullName evidence="2">Uncharacterized protein</fullName>
    </submittedName>
</protein>
<dbReference type="EMBL" id="CM007904">
    <property type="protein sequence ID" value="OTF96365.1"/>
    <property type="molecule type" value="Genomic_DNA"/>
</dbReference>
<feature type="compositionally biased region" description="Basic and acidic residues" evidence="1">
    <location>
        <begin position="15"/>
        <end position="28"/>
    </location>
</feature>
<evidence type="ECO:0000313" key="2">
    <source>
        <dbReference type="EMBL" id="OTF96365.1"/>
    </source>
</evidence>
<reference evidence="3" key="1">
    <citation type="journal article" date="2017" name="Nature">
        <title>The sunflower genome provides insights into oil metabolism, flowering and Asterid evolution.</title>
        <authorList>
            <person name="Badouin H."/>
            <person name="Gouzy J."/>
            <person name="Grassa C.J."/>
            <person name="Murat F."/>
            <person name="Staton S.E."/>
            <person name="Cottret L."/>
            <person name="Lelandais-Briere C."/>
            <person name="Owens G.L."/>
            <person name="Carrere S."/>
            <person name="Mayjonade B."/>
            <person name="Legrand L."/>
            <person name="Gill N."/>
            <person name="Kane N.C."/>
            <person name="Bowers J.E."/>
            <person name="Hubner S."/>
            <person name="Bellec A."/>
            <person name="Berard A."/>
            <person name="Berges H."/>
            <person name="Blanchet N."/>
            <person name="Boniface M.C."/>
            <person name="Brunel D."/>
            <person name="Catrice O."/>
            <person name="Chaidir N."/>
            <person name="Claudel C."/>
            <person name="Donnadieu C."/>
            <person name="Faraut T."/>
            <person name="Fievet G."/>
            <person name="Helmstetter N."/>
            <person name="King M."/>
            <person name="Knapp S.J."/>
            <person name="Lai Z."/>
            <person name="Le Paslier M.C."/>
            <person name="Lippi Y."/>
            <person name="Lorenzon L."/>
            <person name="Mandel J.R."/>
            <person name="Marage G."/>
            <person name="Marchand G."/>
            <person name="Marquand E."/>
            <person name="Bret-Mestries E."/>
            <person name="Morien E."/>
            <person name="Nambeesan S."/>
            <person name="Nguyen T."/>
            <person name="Pegot-Espagnet P."/>
            <person name="Pouilly N."/>
            <person name="Raftis F."/>
            <person name="Sallet E."/>
            <person name="Schiex T."/>
            <person name="Thomas J."/>
            <person name="Vandecasteele C."/>
            <person name="Vares D."/>
            <person name="Vear F."/>
            <person name="Vautrin S."/>
            <person name="Crespi M."/>
            <person name="Mangin B."/>
            <person name="Burke J.M."/>
            <person name="Salse J."/>
            <person name="Munos S."/>
            <person name="Vincourt P."/>
            <person name="Rieseberg L.H."/>
            <person name="Langlade N.B."/>
        </authorList>
    </citation>
    <scope>NUCLEOTIDE SEQUENCE [LARGE SCALE GENOMIC DNA]</scope>
    <source>
        <strain evidence="3">cv. SF193</strain>
    </source>
</reference>
<dbReference type="Proteomes" id="UP000215914">
    <property type="component" value="Chromosome 15"/>
</dbReference>
<feature type="region of interest" description="Disordered" evidence="1">
    <location>
        <begin position="1"/>
        <end position="53"/>
    </location>
</feature>
<evidence type="ECO:0000313" key="3">
    <source>
        <dbReference type="Proteomes" id="UP000215914"/>
    </source>
</evidence>
<organism evidence="2 3">
    <name type="scientific">Helianthus annuus</name>
    <name type="common">Common sunflower</name>
    <dbReference type="NCBI Taxonomy" id="4232"/>
    <lineage>
        <taxon>Eukaryota</taxon>
        <taxon>Viridiplantae</taxon>
        <taxon>Streptophyta</taxon>
        <taxon>Embryophyta</taxon>
        <taxon>Tracheophyta</taxon>
        <taxon>Spermatophyta</taxon>
        <taxon>Magnoliopsida</taxon>
        <taxon>eudicotyledons</taxon>
        <taxon>Gunneridae</taxon>
        <taxon>Pentapetalae</taxon>
        <taxon>asterids</taxon>
        <taxon>campanulids</taxon>
        <taxon>Asterales</taxon>
        <taxon>Asteraceae</taxon>
        <taxon>Asteroideae</taxon>
        <taxon>Heliantheae alliance</taxon>
        <taxon>Heliantheae</taxon>
        <taxon>Helianthus</taxon>
    </lineage>
</organism>
<name>A0A251SDN1_HELAN</name>
<dbReference type="AlphaFoldDB" id="A0A251SDN1"/>